<feature type="transmembrane region" description="Helical" evidence="1">
    <location>
        <begin position="94"/>
        <end position="115"/>
    </location>
</feature>
<proteinExistence type="predicted"/>
<dbReference type="eggNOG" id="COG3366">
    <property type="taxonomic scope" value="Bacteria"/>
</dbReference>
<reference evidence="3 4" key="1">
    <citation type="submission" date="2009-10" db="EMBL/GenBank/DDBJ databases">
        <title>Complete sequence of chromosome of Ammonifex degensii KC4.</title>
        <authorList>
            <consortium name="US DOE Joint Genome Institute"/>
            <person name="Kerfeld C."/>
            <person name="Goodner B."/>
            <person name="Huber H."/>
            <person name="Stetter K."/>
            <person name="Lucas S."/>
            <person name="Copeland A."/>
            <person name="Lapidus A."/>
            <person name="Glavina del Rio T."/>
            <person name="Dalin E."/>
            <person name="Tice H."/>
            <person name="Bruce D."/>
            <person name="Goodwin L."/>
            <person name="Pitluck S."/>
            <person name="Saunders E."/>
            <person name="Brettin T."/>
            <person name="Detter J.C."/>
            <person name="Han C."/>
            <person name="Larimer F."/>
            <person name="Land M."/>
            <person name="Hauser L."/>
            <person name="Kyrpides N."/>
            <person name="Ovchinnikova G."/>
            <person name="Richardson P."/>
        </authorList>
    </citation>
    <scope>NUCLEOTIDE SEQUENCE [LARGE SCALE GENOMIC DNA]</scope>
    <source>
        <strain evidence="4">DSM 10501 / KC4</strain>
    </source>
</reference>
<dbReference type="Pfam" id="PF07670">
    <property type="entry name" value="Gate"/>
    <property type="match status" value="1"/>
</dbReference>
<dbReference type="OrthoDB" id="9779080at2"/>
<dbReference type="InterPro" id="IPR011642">
    <property type="entry name" value="Gate_dom"/>
</dbReference>
<dbReference type="EMBL" id="CP001785">
    <property type="protein sequence ID" value="ACX51285.1"/>
    <property type="molecule type" value="Genomic_DNA"/>
</dbReference>
<keyword evidence="1" id="KW-1133">Transmembrane helix</keyword>
<dbReference type="Proteomes" id="UP000002620">
    <property type="component" value="Chromosome"/>
</dbReference>
<gene>
    <name evidence="3" type="ordered locus">Adeg_0110</name>
</gene>
<feature type="transmembrane region" description="Helical" evidence="1">
    <location>
        <begin position="18"/>
        <end position="41"/>
    </location>
</feature>
<protein>
    <submittedName>
        <fullName evidence="3">Nucleoside recognition domain protein</fullName>
    </submittedName>
</protein>
<dbReference type="STRING" id="429009.Adeg_0110"/>
<accession>C9RAK8</accession>
<evidence type="ECO:0000313" key="3">
    <source>
        <dbReference type="EMBL" id="ACX51285.1"/>
    </source>
</evidence>
<keyword evidence="1" id="KW-0812">Transmembrane</keyword>
<feature type="transmembrane region" description="Helical" evidence="1">
    <location>
        <begin position="121"/>
        <end position="140"/>
    </location>
</feature>
<keyword evidence="4" id="KW-1185">Reference proteome</keyword>
<evidence type="ECO:0000256" key="1">
    <source>
        <dbReference type="SAM" id="Phobius"/>
    </source>
</evidence>
<name>C9RAK8_AMMDK</name>
<feature type="domain" description="Nucleoside transporter/FeoB GTPase Gate" evidence="2">
    <location>
        <begin position="19"/>
        <end position="112"/>
    </location>
</feature>
<evidence type="ECO:0000313" key="4">
    <source>
        <dbReference type="Proteomes" id="UP000002620"/>
    </source>
</evidence>
<dbReference type="AlphaFoldDB" id="C9RAK8"/>
<feature type="transmembrane region" description="Helical" evidence="1">
    <location>
        <begin position="61"/>
        <end position="82"/>
    </location>
</feature>
<dbReference type="KEGG" id="adg:Adeg_0110"/>
<dbReference type="HOGENOM" id="CLU_1682808_0_0_9"/>
<organism evidence="3 4">
    <name type="scientific">Ammonifex degensii (strain DSM 10501 / KC4)</name>
    <dbReference type="NCBI Taxonomy" id="429009"/>
    <lineage>
        <taxon>Bacteria</taxon>
        <taxon>Bacillati</taxon>
        <taxon>Bacillota</taxon>
        <taxon>Clostridia</taxon>
        <taxon>Thermoanaerobacterales</taxon>
        <taxon>Thermoanaerobacteraceae</taxon>
        <taxon>Ammonifex</taxon>
    </lineage>
</organism>
<sequence length="154" mass="17146">MDWVSVAGDVLKGALHNVLIMGTIIFPLMIVLEVLQELPFWQQFSKKLGHRLSWFGMSESTAFPLLVGVIFGLTYSAGIIIEEVRKAKLHHREVLLLNLFLGLTHSVIEDTIIFLALGANLAIILGGRLALTVAIVFLVAKCYNKQAPVRLYLY</sequence>
<evidence type="ECO:0000259" key="2">
    <source>
        <dbReference type="Pfam" id="PF07670"/>
    </source>
</evidence>
<keyword evidence="1" id="KW-0472">Membrane</keyword>